<dbReference type="Proteomes" id="UP001299546">
    <property type="component" value="Unassembled WGS sequence"/>
</dbReference>
<sequence length="225" mass="26139">MDRELYLPDEHRRHGNAGKRGRLKNRICIVVTFLMAVLLTGSIVRGQQVEAKVEKTQQDLAKEVFRFHVLANSDSEEDQALKMEVKESVLDYMKEQIPESDSAEETKEWARGHLEQIEGIAEKIVKENGYTYQVNAEVTFCDFPDKTYGDVTFPAGRYEALRIEIGRAEGHNWWCVLYPNLCFLDSVHAVVPEEGKEELRQVLTDEEYEMVTATTYFKVKWFFFE</sequence>
<keyword evidence="1" id="KW-0812">Transmembrane</keyword>
<keyword evidence="1" id="KW-1133">Transmembrane helix</keyword>
<dbReference type="NCBIfam" id="TIGR02837">
    <property type="entry name" value="spore_II_R"/>
    <property type="match status" value="1"/>
</dbReference>
<name>A0ABS8DK57_9FIRM</name>
<feature type="transmembrane region" description="Helical" evidence="1">
    <location>
        <begin position="27"/>
        <end position="44"/>
    </location>
</feature>
<reference evidence="2 3" key="1">
    <citation type="submission" date="2021-10" db="EMBL/GenBank/DDBJ databases">
        <title>Collection of gut derived symbiotic bacterial strains cultured from healthy donors.</title>
        <authorList>
            <person name="Lin H."/>
            <person name="Littmann E."/>
            <person name="Kohout C."/>
            <person name="Pamer E.G."/>
        </authorList>
    </citation>
    <scope>NUCLEOTIDE SEQUENCE [LARGE SCALE GENOMIC DNA]</scope>
    <source>
        <strain evidence="2 3">DFI.1.165</strain>
    </source>
</reference>
<dbReference type="Pfam" id="PF09551">
    <property type="entry name" value="Spore_II_R"/>
    <property type="match status" value="1"/>
</dbReference>
<gene>
    <name evidence="2" type="primary">spoIIR</name>
    <name evidence="2" type="ORF">LIZ65_16200</name>
</gene>
<proteinExistence type="predicted"/>
<evidence type="ECO:0000313" key="2">
    <source>
        <dbReference type="EMBL" id="MCB7388830.1"/>
    </source>
</evidence>
<comment type="caution">
    <text evidence="2">The sequence shown here is derived from an EMBL/GenBank/DDBJ whole genome shotgun (WGS) entry which is preliminary data.</text>
</comment>
<evidence type="ECO:0000313" key="3">
    <source>
        <dbReference type="Proteomes" id="UP001299546"/>
    </source>
</evidence>
<accession>A0ABS8DK57</accession>
<organism evidence="2 3">
    <name type="scientific">Bariatricus massiliensis</name>
    <dbReference type="NCBI Taxonomy" id="1745713"/>
    <lineage>
        <taxon>Bacteria</taxon>
        <taxon>Bacillati</taxon>
        <taxon>Bacillota</taxon>
        <taxon>Clostridia</taxon>
        <taxon>Lachnospirales</taxon>
        <taxon>Lachnospiraceae</taxon>
        <taxon>Bariatricus</taxon>
    </lineage>
</organism>
<dbReference type="RefSeq" id="WP_066738186.1">
    <property type="nucleotide sequence ID" value="NZ_JAJCIQ010000015.1"/>
</dbReference>
<keyword evidence="1" id="KW-0472">Membrane</keyword>
<keyword evidence="3" id="KW-1185">Reference proteome</keyword>
<evidence type="ECO:0000256" key="1">
    <source>
        <dbReference type="SAM" id="Phobius"/>
    </source>
</evidence>
<protein>
    <submittedName>
        <fullName evidence="2">Stage II sporulation protein R</fullName>
    </submittedName>
</protein>
<dbReference type="InterPro" id="IPR014202">
    <property type="entry name" value="Spore_II_R"/>
</dbReference>
<dbReference type="EMBL" id="JAJCIS010000015">
    <property type="protein sequence ID" value="MCB7388830.1"/>
    <property type="molecule type" value="Genomic_DNA"/>
</dbReference>